<evidence type="ECO:0000313" key="13">
    <source>
        <dbReference type="EMBL" id="AFJ01542.1"/>
    </source>
</evidence>
<sequence length="839" mass="92470" precursor="true">MSRFTPTQLPQFKLSLLAVTLSSAISHVAFADEVDPVHLETVKVIGQAAQIDKALREQRQSDSIESIVHADDIGQLPDDNAAEALQRLPGVSVELDQGEGRFVSVRGLAPELNNVTINGTNVPSPESDTRAVALDILPSELVQSLSVVKTLTPDMDANSLGGTVNVKSLSAFDHDGLFYTMSAEGSYNDNVNETSPKGSGAVSNIFSVGNGENNLGVAAAFSWQERDFGSDNVETGGAWEFDSGAKLEETEQRDYEITRERMGLGLNFDYKADANTGYYLRTLFSRFKDSEIRHASGIEFGDAIGAGESSDGEGYRELKSREETQEIQSYVFGGEKTIGLWTLSGQAGFSRASEDTPLHIAGASFAGDSDFSNVSFRSSRKPTILAGADFYNPANFSLDEVEWEKQKTTDTEKNLKFDLARDYDFKGYGAQIKFGGKVSRRKKDNDLEAWVYEDFDSQGIADADLALSEFTSGNVDYGLNRFGPAISDSAVEALLARVNADDNYDEEESQINDFEMHEDINAAYFMNTLDLDDWTLIAGLRYEYTDFEAEGTGLRDGDFEAIKRNNSYDNWLPGLHARYYLGDDTQIRAAWTNTVVRPTFEALAPGFVFDGDEASFGNPDLKPMESSNLDLGIEHYLGRSGAISAFAFYKDINDFVYNTDLAGTGAFTAFDEANTYANGDSAKVYGLELAYTQKMSWLPAPWNGLLVGVNATFSDSEAEIEGLGTTRDIALPGQSKRVGNLMVGWENDKVSLRLSTNYKSSYLSEVAAIDDKEHDLYVDDQTFVDFSASYFLTKNAQISFEAKNLTDESYYVYTGSERYNAQYEEYGPTYKLSFTLTNF</sequence>
<dbReference type="KEGG" id="mec:Q7C_367"/>
<accession>I1YF49</accession>
<feature type="chain" id="PRO_5003654384" evidence="10">
    <location>
        <begin position="32"/>
        <end position="839"/>
    </location>
</feature>
<keyword evidence="5 9" id="KW-0798">TonB box</keyword>
<feature type="domain" description="TonB-dependent receptor plug" evidence="12">
    <location>
        <begin position="59"/>
        <end position="163"/>
    </location>
</feature>
<keyword evidence="14" id="KW-1185">Reference proteome</keyword>
<feature type="domain" description="TonB-dependent receptor-like beta-barrel" evidence="11">
    <location>
        <begin position="370"/>
        <end position="805"/>
    </location>
</feature>
<evidence type="ECO:0000256" key="10">
    <source>
        <dbReference type="SAM" id="SignalP"/>
    </source>
</evidence>
<dbReference type="InterPro" id="IPR012910">
    <property type="entry name" value="Plug_dom"/>
</dbReference>
<gene>
    <name evidence="13" type="ordered locus">Q7C_367</name>
</gene>
<keyword evidence="7 8" id="KW-0998">Cell outer membrane</keyword>
<dbReference type="NCBIfam" id="TIGR01782">
    <property type="entry name" value="TonB-Xanth-Caul"/>
    <property type="match status" value="1"/>
</dbReference>
<dbReference type="InterPro" id="IPR036942">
    <property type="entry name" value="Beta-barrel_TonB_sf"/>
</dbReference>
<dbReference type="Gene3D" id="2.170.130.10">
    <property type="entry name" value="TonB-dependent receptor, plug domain"/>
    <property type="match status" value="1"/>
</dbReference>
<dbReference type="HOGENOM" id="CLU_006935_1_2_6"/>
<evidence type="ECO:0000256" key="4">
    <source>
        <dbReference type="ARBA" id="ARBA00022692"/>
    </source>
</evidence>
<dbReference type="InterPro" id="IPR039426">
    <property type="entry name" value="TonB-dep_rcpt-like"/>
</dbReference>
<dbReference type="RefSeq" id="WP_014702992.1">
    <property type="nucleotide sequence ID" value="NC_017856.1"/>
</dbReference>
<evidence type="ECO:0000256" key="8">
    <source>
        <dbReference type="PROSITE-ProRule" id="PRU01360"/>
    </source>
</evidence>
<dbReference type="SUPFAM" id="SSF56935">
    <property type="entry name" value="Porins"/>
    <property type="match status" value="1"/>
</dbReference>
<dbReference type="Gene3D" id="2.40.170.20">
    <property type="entry name" value="TonB-dependent receptor, beta-barrel domain"/>
    <property type="match status" value="1"/>
</dbReference>
<keyword evidence="13" id="KW-0675">Receptor</keyword>
<evidence type="ECO:0000256" key="5">
    <source>
        <dbReference type="ARBA" id="ARBA00023077"/>
    </source>
</evidence>
<dbReference type="PROSITE" id="PS52016">
    <property type="entry name" value="TONB_DEPENDENT_REC_3"/>
    <property type="match status" value="1"/>
</dbReference>
<dbReference type="GO" id="GO:0009279">
    <property type="term" value="C:cell outer membrane"/>
    <property type="evidence" value="ECO:0007669"/>
    <property type="project" value="UniProtKB-SubCell"/>
</dbReference>
<evidence type="ECO:0000256" key="7">
    <source>
        <dbReference type="ARBA" id="ARBA00023237"/>
    </source>
</evidence>
<dbReference type="PANTHER" id="PTHR40980">
    <property type="entry name" value="PLUG DOMAIN-CONTAINING PROTEIN"/>
    <property type="match status" value="1"/>
</dbReference>
<proteinExistence type="inferred from homology"/>
<keyword evidence="10" id="KW-0732">Signal</keyword>
<dbReference type="Proteomes" id="UP000009145">
    <property type="component" value="Chromosome"/>
</dbReference>
<comment type="similarity">
    <text evidence="8 9">Belongs to the TonB-dependent receptor family.</text>
</comment>
<dbReference type="AlphaFoldDB" id="I1YF49"/>
<organism evidence="13 14">
    <name type="scientific">Methylophaga frappieri (strain ATCC BAA-2434 / DSM 25690 / JAM7)</name>
    <dbReference type="NCBI Taxonomy" id="754477"/>
    <lineage>
        <taxon>Bacteria</taxon>
        <taxon>Pseudomonadati</taxon>
        <taxon>Pseudomonadota</taxon>
        <taxon>Gammaproteobacteria</taxon>
        <taxon>Thiotrichales</taxon>
        <taxon>Piscirickettsiaceae</taxon>
        <taxon>Methylophaga</taxon>
    </lineage>
</organism>
<feature type="signal peptide" evidence="10">
    <location>
        <begin position="1"/>
        <end position="31"/>
    </location>
</feature>
<dbReference type="InterPro" id="IPR037066">
    <property type="entry name" value="Plug_dom_sf"/>
</dbReference>
<keyword evidence="2 8" id="KW-0813">Transport</keyword>
<evidence type="ECO:0000256" key="2">
    <source>
        <dbReference type="ARBA" id="ARBA00022448"/>
    </source>
</evidence>
<evidence type="ECO:0000256" key="6">
    <source>
        <dbReference type="ARBA" id="ARBA00023136"/>
    </source>
</evidence>
<dbReference type="CDD" id="cd01347">
    <property type="entry name" value="ligand_gated_channel"/>
    <property type="match status" value="1"/>
</dbReference>
<dbReference type="STRING" id="754477.Q7C_367"/>
<evidence type="ECO:0000259" key="12">
    <source>
        <dbReference type="Pfam" id="PF07715"/>
    </source>
</evidence>
<dbReference type="InterPro" id="IPR000531">
    <property type="entry name" value="Beta-barrel_TonB"/>
</dbReference>
<dbReference type="eggNOG" id="COG4771">
    <property type="taxonomic scope" value="Bacteria"/>
</dbReference>
<evidence type="ECO:0000313" key="14">
    <source>
        <dbReference type="Proteomes" id="UP000009145"/>
    </source>
</evidence>
<dbReference type="PATRIC" id="fig|754477.3.peg.362"/>
<evidence type="ECO:0000256" key="9">
    <source>
        <dbReference type="RuleBase" id="RU003357"/>
    </source>
</evidence>
<name>I1YF49_METFJ</name>
<keyword evidence="6 8" id="KW-0472">Membrane</keyword>
<dbReference type="EMBL" id="CP003380">
    <property type="protein sequence ID" value="AFJ01542.1"/>
    <property type="molecule type" value="Genomic_DNA"/>
</dbReference>
<dbReference type="PANTHER" id="PTHR40980:SF4">
    <property type="entry name" value="TONB-DEPENDENT RECEPTOR-LIKE BETA-BARREL DOMAIN-CONTAINING PROTEIN"/>
    <property type="match status" value="1"/>
</dbReference>
<dbReference type="Pfam" id="PF07715">
    <property type="entry name" value="Plug"/>
    <property type="match status" value="1"/>
</dbReference>
<evidence type="ECO:0000259" key="11">
    <source>
        <dbReference type="Pfam" id="PF00593"/>
    </source>
</evidence>
<dbReference type="Pfam" id="PF00593">
    <property type="entry name" value="TonB_dep_Rec_b-barrel"/>
    <property type="match status" value="1"/>
</dbReference>
<comment type="subcellular location">
    <subcellularLocation>
        <location evidence="1 8">Cell outer membrane</location>
        <topology evidence="1 8">Multi-pass membrane protein</topology>
    </subcellularLocation>
</comment>
<evidence type="ECO:0000256" key="3">
    <source>
        <dbReference type="ARBA" id="ARBA00022452"/>
    </source>
</evidence>
<keyword evidence="3 8" id="KW-1134">Transmembrane beta strand</keyword>
<keyword evidence="4 8" id="KW-0812">Transmembrane</keyword>
<dbReference type="InterPro" id="IPR010104">
    <property type="entry name" value="TonB_rcpt_bac"/>
</dbReference>
<dbReference type="OrthoDB" id="8727862at2"/>
<protein>
    <submittedName>
        <fullName evidence="13">TonB-dependent receptor</fullName>
    </submittedName>
</protein>
<evidence type="ECO:0000256" key="1">
    <source>
        <dbReference type="ARBA" id="ARBA00004571"/>
    </source>
</evidence>
<reference evidence="13 14" key="1">
    <citation type="journal article" date="2012" name="J. Bacteriol.">
        <title>Complete genome sequences of Methylophaga sp. strain JAM1 and Methylophaga sp. strain JAM7.</title>
        <authorList>
            <person name="Villeneuve C."/>
            <person name="Martineau C."/>
            <person name="Mauffrey F."/>
            <person name="Villemur R."/>
        </authorList>
    </citation>
    <scope>NUCLEOTIDE SEQUENCE [LARGE SCALE GENOMIC DNA]</scope>
    <source>
        <strain evidence="13 14">JAM7</strain>
    </source>
</reference>